<protein>
    <submittedName>
        <fullName evidence="1">Uncharacterized protein</fullName>
    </submittedName>
</protein>
<name>A0A0A9HD52_ARUDO</name>
<dbReference type="AlphaFoldDB" id="A0A0A9HD52"/>
<evidence type="ECO:0000313" key="1">
    <source>
        <dbReference type="EMBL" id="JAE33749.1"/>
    </source>
</evidence>
<reference evidence="1" key="2">
    <citation type="journal article" date="2015" name="Data Brief">
        <title>Shoot transcriptome of the giant reed, Arundo donax.</title>
        <authorList>
            <person name="Barrero R.A."/>
            <person name="Guerrero F.D."/>
            <person name="Moolhuijzen P."/>
            <person name="Goolsby J.A."/>
            <person name="Tidwell J."/>
            <person name="Bellgard S.E."/>
            <person name="Bellgard M.I."/>
        </authorList>
    </citation>
    <scope>NUCLEOTIDE SEQUENCE</scope>
    <source>
        <tissue evidence="1">Shoot tissue taken approximately 20 cm above the soil surface</tissue>
    </source>
</reference>
<accession>A0A0A9HD52</accession>
<reference evidence="1" key="1">
    <citation type="submission" date="2014-09" db="EMBL/GenBank/DDBJ databases">
        <authorList>
            <person name="Magalhaes I.L.F."/>
            <person name="Oliveira U."/>
            <person name="Santos F.R."/>
            <person name="Vidigal T.H.D.A."/>
            <person name="Brescovit A.D."/>
            <person name="Santos A.J."/>
        </authorList>
    </citation>
    <scope>NUCLEOTIDE SEQUENCE</scope>
    <source>
        <tissue evidence="1">Shoot tissue taken approximately 20 cm above the soil surface</tissue>
    </source>
</reference>
<proteinExistence type="predicted"/>
<sequence>MSPEEASEHFYRRGVNFGQPTLCSPDDPTMASDNSVGVLRGNGHIGVVGKVKALDYPTMRKS</sequence>
<organism evidence="1">
    <name type="scientific">Arundo donax</name>
    <name type="common">Giant reed</name>
    <name type="synonym">Donax arundinaceus</name>
    <dbReference type="NCBI Taxonomy" id="35708"/>
    <lineage>
        <taxon>Eukaryota</taxon>
        <taxon>Viridiplantae</taxon>
        <taxon>Streptophyta</taxon>
        <taxon>Embryophyta</taxon>
        <taxon>Tracheophyta</taxon>
        <taxon>Spermatophyta</taxon>
        <taxon>Magnoliopsida</taxon>
        <taxon>Liliopsida</taxon>
        <taxon>Poales</taxon>
        <taxon>Poaceae</taxon>
        <taxon>PACMAD clade</taxon>
        <taxon>Arundinoideae</taxon>
        <taxon>Arundineae</taxon>
        <taxon>Arundo</taxon>
    </lineage>
</organism>
<dbReference type="EMBL" id="GBRH01164147">
    <property type="protein sequence ID" value="JAE33749.1"/>
    <property type="molecule type" value="Transcribed_RNA"/>
</dbReference>